<evidence type="ECO:0000256" key="4">
    <source>
        <dbReference type="ARBA" id="ARBA00023125"/>
    </source>
</evidence>
<keyword evidence="6" id="KW-0472">Membrane</keyword>
<dbReference type="PANTHER" id="PTHR22683">
    <property type="entry name" value="SPORULATION PROTEIN RELATED"/>
    <property type="match status" value="1"/>
</dbReference>
<evidence type="ECO:0000256" key="2">
    <source>
        <dbReference type="ARBA" id="ARBA00022741"/>
    </source>
</evidence>
<gene>
    <name evidence="8" type="ORF">A2782_04290</name>
</gene>
<evidence type="ECO:0000259" key="7">
    <source>
        <dbReference type="PROSITE" id="PS50901"/>
    </source>
</evidence>
<dbReference type="Gene3D" id="1.10.10.10">
    <property type="entry name" value="Winged helix-like DNA-binding domain superfamily/Winged helix DNA-binding domain"/>
    <property type="match status" value="1"/>
</dbReference>
<dbReference type="STRING" id="1797513.A2782_04290"/>
<dbReference type="InterPro" id="IPR002543">
    <property type="entry name" value="FtsK_dom"/>
</dbReference>
<protein>
    <recommendedName>
        <fullName evidence="7">FtsK domain-containing protein</fullName>
    </recommendedName>
</protein>
<comment type="similarity">
    <text evidence="1">Belongs to the FtsK/SpoIIIE/SftA family.</text>
</comment>
<dbReference type="SUPFAM" id="SSF52540">
    <property type="entry name" value="P-loop containing nucleoside triphosphate hydrolases"/>
    <property type="match status" value="1"/>
</dbReference>
<dbReference type="InterPro" id="IPR041027">
    <property type="entry name" value="FtsK_alpha"/>
</dbReference>
<dbReference type="GO" id="GO:0005524">
    <property type="term" value="F:ATP binding"/>
    <property type="evidence" value="ECO:0007669"/>
    <property type="project" value="UniProtKB-UniRule"/>
</dbReference>
<organism evidence="8 9">
    <name type="scientific">Candidatus Blackburnbacteria bacterium RIFCSPHIGHO2_01_FULL_43_15b</name>
    <dbReference type="NCBI Taxonomy" id="1797513"/>
    <lineage>
        <taxon>Bacteria</taxon>
        <taxon>Candidatus Blackburniibacteriota</taxon>
    </lineage>
</organism>
<evidence type="ECO:0000256" key="6">
    <source>
        <dbReference type="SAM" id="Phobius"/>
    </source>
</evidence>
<dbReference type="Gene3D" id="3.40.50.300">
    <property type="entry name" value="P-loop containing nucleotide triphosphate hydrolases"/>
    <property type="match status" value="1"/>
</dbReference>
<dbReference type="PANTHER" id="PTHR22683:SF41">
    <property type="entry name" value="DNA TRANSLOCASE FTSK"/>
    <property type="match status" value="1"/>
</dbReference>
<dbReference type="Proteomes" id="UP000177967">
    <property type="component" value="Unassembled WGS sequence"/>
</dbReference>
<dbReference type="InterPro" id="IPR050206">
    <property type="entry name" value="FtsK/SpoIIIE/SftA"/>
</dbReference>
<feature type="binding site" evidence="5">
    <location>
        <begin position="371"/>
        <end position="378"/>
    </location>
    <ligand>
        <name>ATP</name>
        <dbReference type="ChEBI" id="CHEBI:30616"/>
    </ligand>
</feature>
<dbReference type="EMBL" id="MHBW01000009">
    <property type="protein sequence ID" value="OGY09477.1"/>
    <property type="molecule type" value="Genomic_DNA"/>
</dbReference>
<dbReference type="GO" id="GO:0003677">
    <property type="term" value="F:DNA binding"/>
    <property type="evidence" value="ECO:0007669"/>
    <property type="project" value="UniProtKB-KW"/>
</dbReference>
<dbReference type="SUPFAM" id="SSF46785">
    <property type="entry name" value="Winged helix' DNA-binding domain"/>
    <property type="match status" value="1"/>
</dbReference>
<feature type="transmembrane region" description="Helical" evidence="6">
    <location>
        <begin position="54"/>
        <end position="76"/>
    </location>
</feature>
<dbReference type="InterPro" id="IPR036388">
    <property type="entry name" value="WH-like_DNA-bd_sf"/>
</dbReference>
<evidence type="ECO:0000256" key="1">
    <source>
        <dbReference type="ARBA" id="ARBA00006474"/>
    </source>
</evidence>
<name>A0A1G1V298_9BACT</name>
<evidence type="ECO:0000256" key="5">
    <source>
        <dbReference type="PROSITE-ProRule" id="PRU00289"/>
    </source>
</evidence>
<keyword evidence="6" id="KW-0812">Transmembrane</keyword>
<accession>A0A1G1V298</accession>
<comment type="caution">
    <text evidence="8">The sequence shown here is derived from an EMBL/GenBank/DDBJ whole genome shotgun (WGS) entry which is preliminary data.</text>
</comment>
<keyword evidence="3 5" id="KW-0067">ATP-binding</keyword>
<dbReference type="Pfam" id="PF01580">
    <property type="entry name" value="FtsK_SpoIIIE"/>
    <property type="match status" value="1"/>
</dbReference>
<dbReference type="InterPro" id="IPR018541">
    <property type="entry name" value="Ftsk_gamma"/>
</dbReference>
<feature type="transmembrane region" description="Helical" evidence="6">
    <location>
        <begin position="88"/>
        <end position="107"/>
    </location>
</feature>
<reference evidence="8 9" key="1">
    <citation type="journal article" date="2016" name="Nat. Commun.">
        <title>Thousands of microbial genomes shed light on interconnected biogeochemical processes in an aquifer system.</title>
        <authorList>
            <person name="Anantharaman K."/>
            <person name="Brown C.T."/>
            <person name="Hug L.A."/>
            <person name="Sharon I."/>
            <person name="Castelle C.J."/>
            <person name="Probst A.J."/>
            <person name="Thomas B.C."/>
            <person name="Singh A."/>
            <person name="Wilkins M.J."/>
            <person name="Karaoz U."/>
            <person name="Brodie E.L."/>
            <person name="Williams K.H."/>
            <person name="Hubbard S.S."/>
            <person name="Banfield J.F."/>
        </authorList>
    </citation>
    <scope>NUCLEOTIDE SEQUENCE [LARGE SCALE GENOMIC DNA]</scope>
</reference>
<dbReference type="Pfam" id="PF09397">
    <property type="entry name" value="FtsK_gamma"/>
    <property type="match status" value="1"/>
</dbReference>
<evidence type="ECO:0000256" key="3">
    <source>
        <dbReference type="ARBA" id="ARBA00022840"/>
    </source>
</evidence>
<dbReference type="Gene3D" id="3.30.980.40">
    <property type="match status" value="1"/>
</dbReference>
<feature type="transmembrane region" description="Helical" evidence="6">
    <location>
        <begin position="21"/>
        <end position="42"/>
    </location>
</feature>
<proteinExistence type="inferred from homology"/>
<dbReference type="Pfam" id="PF17854">
    <property type="entry name" value="FtsK_alpha"/>
    <property type="match status" value="1"/>
</dbReference>
<keyword evidence="6" id="KW-1133">Transmembrane helix</keyword>
<dbReference type="SMART" id="SM00843">
    <property type="entry name" value="Ftsk_gamma"/>
    <property type="match status" value="1"/>
</dbReference>
<keyword evidence="2 5" id="KW-0547">Nucleotide-binding</keyword>
<keyword evidence="4" id="KW-0238">DNA-binding</keyword>
<evidence type="ECO:0000313" key="9">
    <source>
        <dbReference type="Proteomes" id="UP000177967"/>
    </source>
</evidence>
<dbReference type="InterPro" id="IPR027417">
    <property type="entry name" value="P-loop_NTPase"/>
</dbReference>
<feature type="transmembrane region" description="Helical" evidence="6">
    <location>
        <begin position="113"/>
        <end position="142"/>
    </location>
</feature>
<evidence type="ECO:0000313" key="8">
    <source>
        <dbReference type="EMBL" id="OGY09477.1"/>
    </source>
</evidence>
<dbReference type="AlphaFoldDB" id="A0A1G1V298"/>
<dbReference type="PROSITE" id="PS50901">
    <property type="entry name" value="FTSK"/>
    <property type="match status" value="1"/>
</dbReference>
<feature type="domain" description="FtsK" evidence="7">
    <location>
        <begin position="354"/>
        <end position="541"/>
    </location>
</feature>
<sequence>MPRRRRGFLKSSFNLKLKKHTLVSIAQILCFAIAGLIIVSFSRQGFILNSLNSALVLRFSWTALFIPFFLIVSGMMMSRLKTPLNQPAVLLGSVLFALCAAALTRAGSFGDQIWQAIAVLITGIGAAMVFFGGMVIGILVFFNTSLDRVIAFFISLLVGFRHRILGTTPASSFNLAKNIKVSGVASSPGAGKPTLPIPVKEVAIAAPAVNLPGQAGVWDYPPLSLVSDTHGGKADRGDIKANADIIERTLDSFGIKSQVKEINGGPAVTQYALEVALGTKLSRITNLSNDLALALAAPSGQIRIEAPIPGRSLVGIELPNRSPEFVSLRQILESDLMREAKSKLAVALGLDVAGKPVIADLAKMPHSLIAGQTGSGKSVALNSFICSILFRASPNEVKFIFVDPKRVELTGYNGIPHLLAPVITDPEKVVSALKYLAAEMDQRYKMFAEVGARNIAAYNEMSGFQALPYIVLVIDELADIMLFSPAEVEDAVTRLAQMSRAVGIHMLLATQRPSVDVLTGLIKANIPARIAFAVSSLVDSRVILDSPGAEKLLGRGDMLYLPPDEAKPRRIQGAYVSDPDTSRLIEFLRRNGVAPQYTEEVTNMPVHRTNGVAGGGTEERDNLFAEAVRIVCGSDKASASLLQRRLSVGYARAARMLDQLEASGVVGRADGSKPRDVLINNPEEFLAQQAAQ</sequence>
<dbReference type="InterPro" id="IPR036390">
    <property type="entry name" value="WH_DNA-bd_sf"/>
</dbReference>